<feature type="compositionally biased region" description="Polar residues" evidence="1">
    <location>
        <begin position="217"/>
        <end position="230"/>
    </location>
</feature>
<feature type="transmembrane region" description="Helical" evidence="2">
    <location>
        <begin position="54"/>
        <end position="78"/>
    </location>
</feature>
<feature type="transmembrane region" description="Helical" evidence="2">
    <location>
        <begin position="12"/>
        <end position="33"/>
    </location>
</feature>
<dbReference type="PANTHER" id="PTHR35395">
    <property type="entry name" value="DUF6536 DOMAIN-CONTAINING PROTEIN"/>
    <property type="match status" value="1"/>
</dbReference>
<organism evidence="3 4">
    <name type="scientific">Aspergillus glaucus CBS 516.65</name>
    <dbReference type="NCBI Taxonomy" id="1160497"/>
    <lineage>
        <taxon>Eukaryota</taxon>
        <taxon>Fungi</taxon>
        <taxon>Dikarya</taxon>
        <taxon>Ascomycota</taxon>
        <taxon>Pezizomycotina</taxon>
        <taxon>Eurotiomycetes</taxon>
        <taxon>Eurotiomycetidae</taxon>
        <taxon>Eurotiales</taxon>
        <taxon>Aspergillaceae</taxon>
        <taxon>Aspergillus</taxon>
        <taxon>Aspergillus subgen. Aspergillus</taxon>
    </lineage>
</organism>
<keyword evidence="2" id="KW-0472">Membrane</keyword>
<dbReference type="EMBL" id="KV878892">
    <property type="protein sequence ID" value="OJJ86722.1"/>
    <property type="molecule type" value="Genomic_DNA"/>
</dbReference>
<dbReference type="Proteomes" id="UP000184300">
    <property type="component" value="Unassembled WGS sequence"/>
</dbReference>
<dbReference type="OrthoDB" id="5429634at2759"/>
<sequence>MVFLANSPQLPVSVAYFLYNSILTNMLLAAEYNDYAGQRKPLRVSWPKGSQRSTYYLSLPYRYSILLLITHAVLHWLVSQSLFYVEILPYDISGNPLAEYQIINCGYSPIAIICAIVLGSVMVCTILGLGLKRLKTNMPLAASCSMAISAACHPPPGDDHALKPVMWGEIPAAQLDPAKTSSEADDGEETLRSASNLDTRDHGSDGDDSNPDSNRGQGNESQAQLLTEENGSAGEDCTGHGHCSFSSLEIIVPSPGRPYI</sequence>
<feature type="transmembrane region" description="Helical" evidence="2">
    <location>
        <begin position="110"/>
        <end position="131"/>
    </location>
</feature>
<keyword evidence="2" id="KW-0812">Transmembrane</keyword>
<protein>
    <submittedName>
        <fullName evidence="3">Uncharacterized protein</fullName>
    </submittedName>
</protein>
<gene>
    <name evidence="3" type="ORF">ASPGLDRAFT_80649</name>
</gene>
<dbReference type="RefSeq" id="XP_022403411.1">
    <property type="nucleotide sequence ID" value="XM_022550079.1"/>
</dbReference>
<dbReference type="VEuPathDB" id="FungiDB:ASPGLDRAFT_80649"/>
<feature type="region of interest" description="Disordered" evidence="1">
    <location>
        <begin position="176"/>
        <end position="239"/>
    </location>
</feature>
<name>A0A1L9VS52_ASPGL</name>
<dbReference type="PANTHER" id="PTHR35395:SF1">
    <property type="entry name" value="DUF6536 DOMAIN-CONTAINING PROTEIN"/>
    <property type="match status" value="1"/>
</dbReference>
<accession>A0A1L9VS52</accession>
<proteinExistence type="predicted"/>
<keyword evidence="4" id="KW-1185">Reference proteome</keyword>
<evidence type="ECO:0000256" key="2">
    <source>
        <dbReference type="SAM" id="Phobius"/>
    </source>
</evidence>
<dbReference type="GeneID" id="34466339"/>
<dbReference type="AlphaFoldDB" id="A0A1L9VS52"/>
<keyword evidence="2" id="KW-1133">Transmembrane helix</keyword>
<reference evidence="4" key="1">
    <citation type="journal article" date="2017" name="Genome Biol.">
        <title>Comparative genomics reveals high biological diversity and specific adaptations in the industrially and medically important fungal genus Aspergillus.</title>
        <authorList>
            <person name="de Vries R.P."/>
            <person name="Riley R."/>
            <person name="Wiebenga A."/>
            <person name="Aguilar-Osorio G."/>
            <person name="Amillis S."/>
            <person name="Uchima C.A."/>
            <person name="Anderluh G."/>
            <person name="Asadollahi M."/>
            <person name="Askin M."/>
            <person name="Barry K."/>
            <person name="Battaglia E."/>
            <person name="Bayram O."/>
            <person name="Benocci T."/>
            <person name="Braus-Stromeyer S.A."/>
            <person name="Caldana C."/>
            <person name="Canovas D."/>
            <person name="Cerqueira G.C."/>
            <person name="Chen F."/>
            <person name="Chen W."/>
            <person name="Choi C."/>
            <person name="Clum A."/>
            <person name="Dos Santos R.A."/>
            <person name="Damasio A.R."/>
            <person name="Diallinas G."/>
            <person name="Emri T."/>
            <person name="Fekete E."/>
            <person name="Flipphi M."/>
            <person name="Freyberg S."/>
            <person name="Gallo A."/>
            <person name="Gournas C."/>
            <person name="Habgood R."/>
            <person name="Hainaut M."/>
            <person name="Harispe M.L."/>
            <person name="Henrissat B."/>
            <person name="Hilden K.S."/>
            <person name="Hope R."/>
            <person name="Hossain A."/>
            <person name="Karabika E."/>
            <person name="Karaffa L."/>
            <person name="Karanyi Z."/>
            <person name="Krasevec N."/>
            <person name="Kuo A."/>
            <person name="Kusch H."/>
            <person name="LaButti K."/>
            <person name="Lagendijk E.L."/>
            <person name="Lapidus A."/>
            <person name="Levasseur A."/>
            <person name="Lindquist E."/>
            <person name="Lipzen A."/>
            <person name="Logrieco A.F."/>
            <person name="MacCabe A."/>
            <person name="Maekelae M.R."/>
            <person name="Malavazi I."/>
            <person name="Melin P."/>
            <person name="Meyer V."/>
            <person name="Mielnichuk N."/>
            <person name="Miskei M."/>
            <person name="Molnar A.P."/>
            <person name="Mule G."/>
            <person name="Ngan C.Y."/>
            <person name="Orejas M."/>
            <person name="Orosz E."/>
            <person name="Ouedraogo J.P."/>
            <person name="Overkamp K.M."/>
            <person name="Park H.-S."/>
            <person name="Perrone G."/>
            <person name="Piumi F."/>
            <person name="Punt P.J."/>
            <person name="Ram A.F."/>
            <person name="Ramon A."/>
            <person name="Rauscher S."/>
            <person name="Record E."/>
            <person name="Riano-Pachon D.M."/>
            <person name="Robert V."/>
            <person name="Roehrig J."/>
            <person name="Ruller R."/>
            <person name="Salamov A."/>
            <person name="Salih N.S."/>
            <person name="Samson R.A."/>
            <person name="Sandor E."/>
            <person name="Sanguinetti M."/>
            <person name="Schuetze T."/>
            <person name="Sepcic K."/>
            <person name="Shelest E."/>
            <person name="Sherlock G."/>
            <person name="Sophianopoulou V."/>
            <person name="Squina F.M."/>
            <person name="Sun H."/>
            <person name="Susca A."/>
            <person name="Todd R.B."/>
            <person name="Tsang A."/>
            <person name="Unkles S.E."/>
            <person name="van de Wiele N."/>
            <person name="van Rossen-Uffink D."/>
            <person name="Oliveira J.V."/>
            <person name="Vesth T.C."/>
            <person name="Visser J."/>
            <person name="Yu J.-H."/>
            <person name="Zhou M."/>
            <person name="Andersen M.R."/>
            <person name="Archer D.B."/>
            <person name="Baker S.E."/>
            <person name="Benoit I."/>
            <person name="Brakhage A.A."/>
            <person name="Braus G.H."/>
            <person name="Fischer R."/>
            <person name="Frisvad J.C."/>
            <person name="Goldman G.H."/>
            <person name="Houbraken J."/>
            <person name="Oakley B."/>
            <person name="Pocsi I."/>
            <person name="Scazzocchio C."/>
            <person name="Seiboth B."/>
            <person name="vanKuyk P.A."/>
            <person name="Wortman J."/>
            <person name="Dyer P.S."/>
            <person name="Grigoriev I.V."/>
        </authorList>
    </citation>
    <scope>NUCLEOTIDE SEQUENCE [LARGE SCALE GENOMIC DNA]</scope>
    <source>
        <strain evidence="4">CBS 516.65</strain>
    </source>
</reference>
<dbReference type="STRING" id="1160497.A0A1L9VS52"/>
<evidence type="ECO:0000313" key="4">
    <source>
        <dbReference type="Proteomes" id="UP000184300"/>
    </source>
</evidence>
<evidence type="ECO:0000313" key="3">
    <source>
        <dbReference type="EMBL" id="OJJ86722.1"/>
    </source>
</evidence>
<evidence type="ECO:0000256" key="1">
    <source>
        <dbReference type="SAM" id="MobiDB-lite"/>
    </source>
</evidence>